<feature type="transmembrane region" description="Helical" evidence="8">
    <location>
        <begin position="67"/>
        <end position="88"/>
    </location>
</feature>
<dbReference type="PANTHER" id="PTHR36838">
    <property type="entry name" value="AUXIN EFFLUX CARRIER FAMILY PROTEIN"/>
    <property type="match status" value="1"/>
</dbReference>
<dbReference type="AlphaFoldDB" id="A0A329TLF5"/>
<protein>
    <submittedName>
        <fullName evidence="9">AEC family transporter</fullName>
    </submittedName>
</protein>
<dbReference type="PANTHER" id="PTHR36838:SF1">
    <property type="entry name" value="SLR1864 PROTEIN"/>
    <property type="match status" value="1"/>
</dbReference>
<evidence type="ECO:0000256" key="3">
    <source>
        <dbReference type="ARBA" id="ARBA00022448"/>
    </source>
</evidence>
<comment type="similarity">
    <text evidence="2">Belongs to the auxin efflux carrier (TC 2.A.69) family.</text>
</comment>
<sequence>MELALICAQQVIVLFLLIGVGTLAVKTGVLKLEHKQPLSNLLVNIVVPAMIVNSYQMEFSLEILRNLLAAFGLSILTIALGTVLTLALTARRKNSRTAIFRFASIFSNAAYMGFPLISALFGSEGLLYASAYVTVFNVLLWTLGYSMVSGSSDPKAVVKSLAHTPAIYAVLVGLAIYLLQIPIPALLAQPISLLGAMNTPLSMLITGMLIAAGDLKSIVCSRPIWKLAAMRMLVIPALCLGAFALLGLFRFGMAAQVVLLLECCPAAAITSVFAVQFGHDEQFAAGCVVLTTLLSILTLPLCALVLTMA</sequence>
<evidence type="ECO:0000256" key="6">
    <source>
        <dbReference type="ARBA" id="ARBA00022989"/>
    </source>
</evidence>
<dbReference type="GO" id="GO:0055085">
    <property type="term" value="P:transmembrane transport"/>
    <property type="evidence" value="ECO:0007669"/>
    <property type="project" value="InterPro"/>
</dbReference>
<feature type="transmembrane region" description="Helical" evidence="8">
    <location>
        <begin position="6"/>
        <end position="25"/>
    </location>
</feature>
<feature type="transmembrane region" description="Helical" evidence="8">
    <location>
        <begin position="160"/>
        <end position="179"/>
    </location>
</feature>
<dbReference type="Proteomes" id="UP000251634">
    <property type="component" value="Unassembled WGS sequence"/>
</dbReference>
<feature type="transmembrane region" description="Helical" evidence="8">
    <location>
        <begin position="191"/>
        <end position="212"/>
    </location>
</feature>
<accession>A0A329TLF5</accession>
<evidence type="ECO:0000256" key="4">
    <source>
        <dbReference type="ARBA" id="ARBA00022475"/>
    </source>
</evidence>
<comment type="caution">
    <text evidence="9">The sequence shown here is derived from an EMBL/GenBank/DDBJ whole genome shotgun (WGS) entry which is preliminary data.</text>
</comment>
<dbReference type="InterPro" id="IPR004776">
    <property type="entry name" value="Mem_transp_PIN-like"/>
</dbReference>
<organism evidence="9 10">
    <name type="scientific">Faecalibacterium prausnitzii</name>
    <dbReference type="NCBI Taxonomy" id="853"/>
    <lineage>
        <taxon>Bacteria</taxon>
        <taxon>Bacillati</taxon>
        <taxon>Bacillota</taxon>
        <taxon>Clostridia</taxon>
        <taxon>Eubacteriales</taxon>
        <taxon>Oscillospiraceae</taxon>
        <taxon>Faecalibacterium</taxon>
    </lineage>
</organism>
<name>A0A329TLF5_9FIRM</name>
<keyword evidence="5 8" id="KW-0812">Transmembrane</keyword>
<reference evidence="9 10" key="1">
    <citation type="submission" date="2018-02" db="EMBL/GenBank/DDBJ databases">
        <title>Complete genome sequencing of Faecalibacterium prausnitzii strains isolated from the human gut.</title>
        <authorList>
            <person name="Fitzgerald B.C."/>
            <person name="Shkoporov A.N."/>
            <person name="Ross P.R."/>
            <person name="Hill C."/>
        </authorList>
    </citation>
    <scope>NUCLEOTIDE SEQUENCE [LARGE SCALE GENOMIC DNA]</scope>
    <source>
        <strain evidence="9 10">APC942/8-14-2</strain>
    </source>
</reference>
<feature type="transmembrane region" description="Helical" evidence="8">
    <location>
        <begin position="257"/>
        <end position="276"/>
    </location>
</feature>
<gene>
    <name evidence="9" type="ORF">C4N25_06085</name>
</gene>
<evidence type="ECO:0000313" key="10">
    <source>
        <dbReference type="Proteomes" id="UP000251634"/>
    </source>
</evidence>
<dbReference type="GO" id="GO:0005886">
    <property type="term" value="C:plasma membrane"/>
    <property type="evidence" value="ECO:0007669"/>
    <property type="project" value="UniProtKB-SubCell"/>
</dbReference>
<dbReference type="RefSeq" id="WP_112115359.1">
    <property type="nucleotide sequence ID" value="NZ_DAWEON010000009.1"/>
</dbReference>
<feature type="transmembrane region" description="Helical" evidence="8">
    <location>
        <begin position="283"/>
        <end position="306"/>
    </location>
</feature>
<comment type="subcellular location">
    <subcellularLocation>
        <location evidence="1">Cell membrane</location>
        <topology evidence="1">Multi-pass membrane protein</topology>
    </subcellularLocation>
</comment>
<evidence type="ECO:0000313" key="9">
    <source>
        <dbReference type="EMBL" id="RAW50547.1"/>
    </source>
</evidence>
<keyword evidence="6 8" id="KW-1133">Transmembrane helix</keyword>
<feature type="transmembrane region" description="Helical" evidence="8">
    <location>
        <begin position="37"/>
        <end position="55"/>
    </location>
</feature>
<evidence type="ECO:0000256" key="5">
    <source>
        <dbReference type="ARBA" id="ARBA00022692"/>
    </source>
</evidence>
<keyword evidence="4" id="KW-1003">Cell membrane</keyword>
<dbReference type="Gene3D" id="1.20.1530.20">
    <property type="match status" value="1"/>
</dbReference>
<keyword evidence="7 8" id="KW-0472">Membrane</keyword>
<dbReference type="InterPro" id="IPR038770">
    <property type="entry name" value="Na+/solute_symporter_sf"/>
</dbReference>
<feature type="transmembrane region" description="Helical" evidence="8">
    <location>
        <begin position="127"/>
        <end position="148"/>
    </location>
</feature>
<feature type="transmembrane region" description="Helical" evidence="8">
    <location>
        <begin position="100"/>
        <end position="121"/>
    </location>
</feature>
<dbReference type="EMBL" id="PRKZ01000003">
    <property type="protein sequence ID" value="RAW50547.1"/>
    <property type="molecule type" value="Genomic_DNA"/>
</dbReference>
<keyword evidence="3" id="KW-0813">Transport</keyword>
<evidence type="ECO:0000256" key="7">
    <source>
        <dbReference type="ARBA" id="ARBA00023136"/>
    </source>
</evidence>
<proteinExistence type="inferred from homology"/>
<evidence type="ECO:0000256" key="1">
    <source>
        <dbReference type="ARBA" id="ARBA00004651"/>
    </source>
</evidence>
<evidence type="ECO:0000256" key="2">
    <source>
        <dbReference type="ARBA" id="ARBA00010145"/>
    </source>
</evidence>
<feature type="transmembrane region" description="Helical" evidence="8">
    <location>
        <begin position="233"/>
        <end position="251"/>
    </location>
</feature>
<dbReference type="Pfam" id="PF03547">
    <property type="entry name" value="Mem_trans"/>
    <property type="match status" value="2"/>
</dbReference>
<evidence type="ECO:0000256" key="8">
    <source>
        <dbReference type="SAM" id="Phobius"/>
    </source>
</evidence>